<feature type="region of interest" description="Disordered" evidence="1">
    <location>
        <begin position="1"/>
        <end position="35"/>
    </location>
</feature>
<dbReference type="GeneID" id="120268948"/>
<name>A0AB40BXE9_DIOCR</name>
<dbReference type="AlphaFoldDB" id="A0AB40BXE9"/>
<evidence type="ECO:0000313" key="3">
    <source>
        <dbReference type="RefSeq" id="XP_039132156.1"/>
    </source>
</evidence>
<accession>A0AB40BXE9</accession>
<dbReference type="RefSeq" id="XP_039132156.1">
    <property type="nucleotide sequence ID" value="XM_039276222.1"/>
</dbReference>
<reference evidence="3" key="1">
    <citation type="submission" date="2025-08" db="UniProtKB">
        <authorList>
            <consortium name="RefSeq"/>
        </authorList>
    </citation>
    <scope>IDENTIFICATION</scope>
</reference>
<dbReference type="Proteomes" id="UP001515500">
    <property type="component" value="Chromosome 9"/>
</dbReference>
<proteinExistence type="predicted"/>
<gene>
    <name evidence="3" type="primary">LOC120268948</name>
</gene>
<evidence type="ECO:0000256" key="1">
    <source>
        <dbReference type="SAM" id="MobiDB-lite"/>
    </source>
</evidence>
<feature type="compositionally biased region" description="Low complexity" evidence="1">
    <location>
        <begin position="14"/>
        <end position="29"/>
    </location>
</feature>
<keyword evidence="2" id="KW-1185">Reference proteome</keyword>
<organism evidence="2 3">
    <name type="scientific">Dioscorea cayennensis subsp. rotundata</name>
    <name type="common">White Guinea yam</name>
    <name type="synonym">Dioscorea rotundata</name>
    <dbReference type="NCBI Taxonomy" id="55577"/>
    <lineage>
        <taxon>Eukaryota</taxon>
        <taxon>Viridiplantae</taxon>
        <taxon>Streptophyta</taxon>
        <taxon>Embryophyta</taxon>
        <taxon>Tracheophyta</taxon>
        <taxon>Spermatophyta</taxon>
        <taxon>Magnoliopsida</taxon>
        <taxon>Liliopsida</taxon>
        <taxon>Dioscoreales</taxon>
        <taxon>Dioscoreaceae</taxon>
        <taxon>Dioscorea</taxon>
    </lineage>
</organism>
<evidence type="ECO:0000313" key="2">
    <source>
        <dbReference type="Proteomes" id="UP001515500"/>
    </source>
</evidence>
<sequence>MEGENGGAERGDDSSAAAGDGEGGRSASSDAEEGNWSSTSLLYSQSCEAIELEVVLFIGCTRIASGKPSKSSICFTVPKFI</sequence>
<protein>
    <submittedName>
        <fullName evidence="3">Uncharacterized protein LOC120268948 isoform X3</fullName>
    </submittedName>
</protein>